<organism evidence="1">
    <name type="scientific">Haptolina brevifila</name>
    <dbReference type="NCBI Taxonomy" id="156173"/>
    <lineage>
        <taxon>Eukaryota</taxon>
        <taxon>Haptista</taxon>
        <taxon>Haptophyta</taxon>
        <taxon>Prymnesiophyceae</taxon>
        <taxon>Prymnesiales</taxon>
        <taxon>Prymnesiaceae</taxon>
        <taxon>Haptolina</taxon>
    </lineage>
</organism>
<gene>
    <name evidence="1" type="ORF">CBRE1094_LOCUS748</name>
</gene>
<proteinExistence type="predicted"/>
<accession>A0A7S2BBT1</accession>
<dbReference type="EMBL" id="HBGU01001437">
    <property type="protein sequence ID" value="CAD9391889.1"/>
    <property type="molecule type" value="Transcribed_RNA"/>
</dbReference>
<name>A0A7S2BBT1_9EUKA</name>
<dbReference type="AlphaFoldDB" id="A0A7S2BBT1"/>
<sequence length="148" mass="16441">MRSGVFSRSLKHLKNLYLSCALTVVTSSFMYVRSYTTALQTPGSPTVDPSDQSCTKRVCQIAGPYADATVLRCSEWSGFVRAVPNPRWYVPGDASPACRAFNDAVMKCWRGPHLARPRHIAHTRCKLTRKDSIPNRVGKGWRATAPRG</sequence>
<evidence type="ECO:0000313" key="1">
    <source>
        <dbReference type="EMBL" id="CAD9391889.1"/>
    </source>
</evidence>
<protein>
    <submittedName>
        <fullName evidence="1">Uncharacterized protein</fullName>
    </submittedName>
</protein>
<reference evidence="1" key="1">
    <citation type="submission" date="2021-01" db="EMBL/GenBank/DDBJ databases">
        <authorList>
            <person name="Corre E."/>
            <person name="Pelletier E."/>
            <person name="Niang G."/>
            <person name="Scheremetjew M."/>
            <person name="Finn R."/>
            <person name="Kale V."/>
            <person name="Holt S."/>
            <person name="Cochrane G."/>
            <person name="Meng A."/>
            <person name="Brown T."/>
            <person name="Cohen L."/>
        </authorList>
    </citation>
    <scope>NUCLEOTIDE SEQUENCE</scope>
    <source>
        <strain evidence="1">UTEX LB 985</strain>
    </source>
</reference>